<dbReference type="EMBL" id="KV453910">
    <property type="protein sequence ID" value="ODV81205.1"/>
    <property type="molecule type" value="Genomic_DNA"/>
</dbReference>
<accession>A0A1E4SNY2</accession>
<keyword evidence="2" id="KW-1185">Reference proteome</keyword>
<proteinExistence type="predicted"/>
<dbReference type="GeneID" id="30982592"/>
<evidence type="ECO:0000313" key="2">
    <source>
        <dbReference type="Proteomes" id="UP000094285"/>
    </source>
</evidence>
<protein>
    <submittedName>
        <fullName evidence="1">Uncharacterized protein</fullName>
    </submittedName>
</protein>
<organism evidence="1 2">
    <name type="scientific">Suhomyces tanzawaensis NRRL Y-17324</name>
    <dbReference type="NCBI Taxonomy" id="984487"/>
    <lineage>
        <taxon>Eukaryota</taxon>
        <taxon>Fungi</taxon>
        <taxon>Dikarya</taxon>
        <taxon>Ascomycota</taxon>
        <taxon>Saccharomycotina</taxon>
        <taxon>Pichiomycetes</taxon>
        <taxon>Debaryomycetaceae</taxon>
        <taxon>Suhomyces</taxon>
    </lineage>
</organism>
<gene>
    <name evidence="1" type="ORF">CANTADRAFT_32435</name>
</gene>
<feature type="non-terminal residue" evidence="1">
    <location>
        <position position="1"/>
    </location>
</feature>
<sequence>SSYYFLLKTENIQPLIDVVDQITRQINTNQATIQRLTRYVDERVKFPELELEHTSEPAREEPTDPLRYLLKEKYSLDTMSLTKNETKELEKIANSRIRQLVLDNIKLQRIQHGNRIKNQALARVVQDYESLIVETILPPLRQELLELGDGGLDSSARHYMDVKYDKIERIYGRYVANLEALQNLTGVVERLMGFLGHDNEEYLQLYLQFVGLRHLR</sequence>
<dbReference type="RefSeq" id="XP_020066327.1">
    <property type="nucleotide sequence ID" value="XM_020208455.1"/>
</dbReference>
<reference evidence="2" key="1">
    <citation type="submission" date="2016-05" db="EMBL/GenBank/DDBJ databases">
        <title>Comparative genomics of biotechnologically important yeasts.</title>
        <authorList>
            <consortium name="DOE Joint Genome Institute"/>
            <person name="Riley R."/>
            <person name="Haridas S."/>
            <person name="Wolfe K.H."/>
            <person name="Lopes M.R."/>
            <person name="Hittinger C.T."/>
            <person name="Goker M."/>
            <person name="Salamov A."/>
            <person name="Wisecaver J."/>
            <person name="Long T.M."/>
            <person name="Aerts A.L."/>
            <person name="Barry K."/>
            <person name="Choi C."/>
            <person name="Clum A."/>
            <person name="Coughlan A.Y."/>
            <person name="Deshpande S."/>
            <person name="Douglass A.P."/>
            <person name="Hanson S.J."/>
            <person name="Klenk H.-P."/>
            <person name="Labutti K."/>
            <person name="Lapidus A."/>
            <person name="Lindquist E."/>
            <person name="Lipzen A."/>
            <person name="Meier-Kolthoff J.P."/>
            <person name="Ohm R.A."/>
            <person name="Otillar R.P."/>
            <person name="Pangilinan J."/>
            <person name="Peng Y."/>
            <person name="Rokas A."/>
            <person name="Rosa C.A."/>
            <person name="Scheuner C."/>
            <person name="Sibirny A.A."/>
            <person name="Slot J.C."/>
            <person name="Stielow J.B."/>
            <person name="Sun H."/>
            <person name="Kurtzman C.P."/>
            <person name="Blackwell M."/>
            <person name="Grigoriev I.V."/>
            <person name="Jeffries T.W."/>
        </authorList>
    </citation>
    <scope>NUCLEOTIDE SEQUENCE [LARGE SCALE GENOMIC DNA]</scope>
    <source>
        <strain evidence="2">NRRL Y-17324</strain>
    </source>
</reference>
<dbReference type="OrthoDB" id="4023279at2759"/>
<name>A0A1E4SNY2_9ASCO</name>
<feature type="non-terminal residue" evidence="1">
    <location>
        <position position="216"/>
    </location>
</feature>
<dbReference type="AlphaFoldDB" id="A0A1E4SNY2"/>
<dbReference type="Proteomes" id="UP000094285">
    <property type="component" value="Unassembled WGS sequence"/>
</dbReference>
<evidence type="ECO:0000313" key="1">
    <source>
        <dbReference type="EMBL" id="ODV81205.1"/>
    </source>
</evidence>